<dbReference type="OrthoDB" id="675198at2"/>
<proteinExistence type="predicted"/>
<dbReference type="AlphaFoldDB" id="A0A7L4UPP3"/>
<protein>
    <recommendedName>
        <fullName evidence="5">DUF5606 domain-containing protein</fullName>
    </recommendedName>
</protein>
<dbReference type="InterPro" id="IPR049281">
    <property type="entry name" value="BVU_3817-like_C_sf"/>
</dbReference>
<feature type="domain" description="DUF5606" evidence="1">
    <location>
        <begin position="2"/>
        <end position="47"/>
    </location>
</feature>
<feature type="domain" description="DUF6852" evidence="2">
    <location>
        <begin position="50"/>
        <end position="118"/>
    </location>
</feature>
<dbReference type="Pfam" id="PF18347">
    <property type="entry name" value="DUF5606"/>
    <property type="match status" value="1"/>
</dbReference>
<dbReference type="Gene3D" id="2.30.30.730">
    <property type="match status" value="1"/>
</dbReference>
<dbReference type="Proteomes" id="UP000251835">
    <property type="component" value="Unassembled WGS sequence"/>
</dbReference>
<reference evidence="3 4" key="1">
    <citation type="submission" date="2018-05" db="EMBL/GenBank/DDBJ databases">
        <title>Genomic Encyclopedia of Type Strains, Phase IV (KMG-IV): sequencing the most valuable type-strain genomes for metagenomic binning, comparative biology and taxonomic classification.</title>
        <authorList>
            <person name="Goeker M."/>
        </authorList>
    </citation>
    <scope>NUCLEOTIDE SEQUENCE [LARGE SCALE GENOMIC DNA]</scope>
    <source>
        <strain evidence="3 4">DSM 28579</strain>
    </source>
</reference>
<dbReference type="EMBL" id="QENZ01000004">
    <property type="protein sequence ID" value="PVX50776.1"/>
    <property type="molecule type" value="Genomic_DNA"/>
</dbReference>
<dbReference type="InterPro" id="IPR049280">
    <property type="entry name" value="DUF6852"/>
</dbReference>
<organism evidence="3 4">
    <name type="scientific">Balneicella halophila</name>
    <dbReference type="NCBI Taxonomy" id="1537566"/>
    <lineage>
        <taxon>Bacteria</taxon>
        <taxon>Pseudomonadati</taxon>
        <taxon>Bacteroidota</taxon>
        <taxon>Bacteroidia</taxon>
        <taxon>Bacteroidales</taxon>
        <taxon>Balneicellaceae</taxon>
        <taxon>Balneicella</taxon>
    </lineage>
</organism>
<keyword evidence="4" id="KW-1185">Reference proteome</keyword>
<gene>
    <name evidence="3" type="ORF">C7377_1092</name>
</gene>
<accession>A0A7L4UPP3</accession>
<dbReference type="InterPro" id="IPR049282">
    <property type="entry name" value="BVU_3817_N_sf"/>
</dbReference>
<evidence type="ECO:0000313" key="3">
    <source>
        <dbReference type="EMBL" id="PVX50776.1"/>
    </source>
</evidence>
<sequence length="140" mass="15748">MLKDIIAISGKPGLYKLVSSASNSIIVEALEGGKRFPVFGASQVSALQDIAIYTNTTEVQLSEVMQSIYEKLNGGKCTIVKSKPKELSEFFEEVLPDYDQDRVYASDMKKIYGWYNILLEHDYLPLETEEKKAEDEAVDK</sequence>
<evidence type="ECO:0008006" key="5">
    <source>
        <dbReference type="Google" id="ProtNLM"/>
    </source>
</evidence>
<dbReference type="Pfam" id="PF21186">
    <property type="entry name" value="DUF6852"/>
    <property type="match status" value="1"/>
</dbReference>
<dbReference type="Gene3D" id="1.10.10.1650">
    <property type="match status" value="1"/>
</dbReference>
<evidence type="ECO:0000259" key="2">
    <source>
        <dbReference type="Pfam" id="PF21186"/>
    </source>
</evidence>
<name>A0A7L4UPP3_BALHA</name>
<evidence type="ECO:0000259" key="1">
    <source>
        <dbReference type="Pfam" id="PF18347"/>
    </source>
</evidence>
<dbReference type="RefSeq" id="WP_116496332.1">
    <property type="nucleotide sequence ID" value="NZ_QENZ01000004.1"/>
</dbReference>
<comment type="caution">
    <text evidence="3">The sequence shown here is derived from an EMBL/GenBank/DDBJ whole genome shotgun (WGS) entry which is preliminary data.</text>
</comment>
<evidence type="ECO:0000313" key="4">
    <source>
        <dbReference type="Proteomes" id="UP000251835"/>
    </source>
</evidence>
<dbReference type="InterPro" id="IPR041218">
    <property type="entry name" value="DUF5606"/>
</dbReference>